<keyword evidence="7 9" id="KW-0811">Translocation</keyword>
<comment type="function">
    <text evidence="9">Part of the twin-arginine translocation (Tat) system that transports large folded proteins containing a characteristic twin-arginine motif in their signal peptide across membranes. Together with TatC, TatB is part of a receptor directly interacting with Tat signal peptides. TatB may form an oligomeric binding site that transiently accommodates folded Tat precursor proteins before their translocation.</text>
</comment>
<feature type="compositionally biased region" description="Low complexity" evidence="10">
    <location>
        <begin position="138"/>
        <end position="158"/>
    </location>
</feature>
<keyword evidence="8 9" id="KW-0472">Membrane</keyword>
<name>A0ABY0P531_9HYPH</name>
<dbReference type="NCBIfam" id="TIGR01410">
    <property type="entry name" value="tatB"/>
    <property type="match status" value="1"/>
</dbReference>
<reference evidence="11 12" key="1">
    <citation type="submission" date="2016-10" db="EMBL/GenBank/DDBJ databases">
        <authorList>
            <person name="Varghese N."/>
            <person name="Submissions S."/>
        </authorList>
    </citation>
    <scope>NUCLEOTIDE SEQUENCE [LARGE SCALE GENOMIC DNA]</scope>
    <source>
        <strain evidence="11 12">DSM 26672</strain>
    </source>
</reference>
<dbReference type="Proteomes" id="UP000199468">
    <property type="component" value="Unassembled WGS sequence"/>
</dbReference>
<evidence type="ECO:0000256" key="1">
    <source>
        <dbReference type="ARBA" id="ARBA00004167"/>
    </source>
</evidence>
<proteinExistence type="inferred from homology"/>
<comment type="caution">
    <text evidence="11">The sequence shown here is derived from an EMBL/GenBank/DDBJ whole genome shotgun (WGS) entry which is preliminary data.</text>
</comment>
<dbReference type="Pfam" id="PF02416">
    <property type="entry name" value="TatA_B_E"/>
    <property type="match status" value="1"/>
</dbReference>
<evidence type="ECO:0000256" key="3">
    <source>
        <dbReference type="ARBA" id="ARBA00022475"/>
    </source>
</evidence>
<keyword evidence="5 9" id="KW-0653">Protein transport</keyword>
<evidence type="ECO:0000256" key="8">
    <source>
        <dbReference type="ARBA" id="ARBA00023136"/>
    </source>
</evidence>
<evidence type="ECO:0000256" key="2">
    <source>
        <dbReference type="ARBA" id="ARBA00022448"/>
    </source>
</evidence>
<feature type="compositionally biased region" description="Low complexity" evidence="10">
    <location>
        <begin position="170"/>
        <end position="214"/>
    </location>
</feature>
<keyword evidence="6 9" id="KW-1133">Transmembrane helix</keyword>
<evidence type="ECO:0000256" key="6">
    <source>
        <dbReference type="ARBA" id="ARBA00022989"/>
    </source>
</evidence>
<evidence type="ECO:0000256" key="7">
    <source>
        <dbReference type="ARBA" id="ARBA00023010"/>
    </source>
</evidence>
<comment type="subunit">
    <text evidence="9">The Tat system comprises two distinct complexes: a TatABC complex, containing multiple copies of TatA, TatB and TatC subunits, and a separate TatA complex, containing only TatA subunits. Substrates initially bind to the TatABC complex, which probably triggers association of the separate TatA complex to form the active translocon.</text>
</comment>
<keyword evidence="3 9" id="KW-1003">Cell membrane</keyword>
<dbReference type="PRINTS" id="PR01506">
    <property type="entry name" value="TATBPROTEIN"/>
</dbReference>
<dbReference type="EMBL" id="FNBZ01000008">
    <property type="protein sequence ID" value="SDH37248.1"/>
    <property type="molecule type" value="Genomic_DNA"/>
</dbReference>
<evidence type="ECO:0000256" key="10">
    <source>
        <dbReference type="SAM" id="MobiDB-lite"/>
    </source>
</evidence>
<evidence type="ECO:0000256" key="5">
    <source>
        <dbReference type="ARBA" id="ARBA00022927"/>
    </source>
</evidence>
<accession>A0ABY0P531</accession>
<keyword evidence="4 9" id="KW-0812">Transmembrane</keyword>
<dbReference type="HAMAP" id="MF_00237">
    <property type="entry name" value="TatB"/>
    <property type="match status" value="1"/>
</dbReference>
<gene>
    <name evidence="9" type="primary">tatB</name>
    <name evidence="11" type="ORF">SAMN05421844_108133</name>
</gene>
<dbReference type="InterPro" id="IPR003369">
    <property type="entry name" value="TatA/B/E"/>
</dbReference>
<protein>
    <recommendedName>
        <fullName evidence="9">Sec-independent protein translocase protein TatB</fullName>
    </recommendedName>
</protein>
<comment type="similarity">
    <text evidence="9">Belongs to the TatB family.</text>
</comment>
<organism evidence="11 12">
    <name type="scientific">Bosea robiniae</name>
    <dbReference type="NCBI Taxonomy" id="1036780"/>
    <lineage>
        <taxon>Bacteria</taxon>
        <taxon>Pseudomonadati</taxon>
        <taxon>Pseudomonadota</taxon>
        <taxon>Alphaproteobacteria</taxon>
        <taxon>Hyphomicrobiales</taxon>
        <taxon>Boseaceae</taxon>
        <taxon>Bosea</taxon>
    </lineage>
</organism>
<dbReference type="Gene3D" id="1.20.5.3310">
    <property type="match status" value="1"/>
</dbReference>
<evidence type="ECO:0000313" key="12">
    <source>
        <dbReference type="Proteomes" id="UP000199468"/>
    </source>
</evidence>
<dbReference type="PANTHER" id="PTHR33162:SF1">
    <property type="entry name" value="SEC-INDEPENDENT PROTEIN TRANSLOCASE PROTEIN TATA, CHLOROPLASTIC"/>
    <property type="match status" value="1"/>
</dbReference>
<dbReference type="RefSeq" id="WP_091861138.1">
    <property type="nucleotide sequence ID" value="NZ_FNBZ01000008.1"/>
</dbReference>
<evidence type="ECO:0000256" key="4">
    <source>
        <dbReference type="ARBA" id="ARBA00022692"/>
    </source>
</evidence>
<sequence>MFDIAWSEMVLIGAVALVVIGPKDLPKALRTVGQTVARVRRMASEFQGQFNEAMREAELSDLKKQVEDVGGSVSSALNSDFKPIDSLKDFETPKPDEAALKEAEAKLAALPQPEPLPPVQIETPKPADKPKRTRKAAAEPAAPVGEAPVAPVAVVEPSPAKPARKRSAKAAEGPAAVEAPAPAPVATVPAKPPKAVAAARKPKLAAAPTEPAKPAARKRKTAKGEENSA</sequence>
<dbReference type="InterPro" id="IPR018448">
    <property type="entry name" value="TatB"/>
</dbReference>
<comment type="subcellular location">
    <subcellularLocation>
        <location evidence="9">Cell membrane</location>
        <topology evidence="9">Single-pass membrane protein</topology>
    </subcellularLocation>
    <subcellularLocation>
        <location evidence="1">Membrane</location>
        <topology evidence="1">Single-pass membrane protein</topology>
    </subcellularLocation>
</comment>
<feature type="region of interest" description="Disordered" evidence="10">
    <location>
        <begin position="109"/>
        <end position="229"/>
    </location>
</feature>
<evidence type="ECO:0000256" key="9">
    <source>
        <dbReference type="HAMAP-Rule" id="MF_00237"/>
    </source>
</evidence>
<dbReference type="PANTHER" id="PTHR33162">
    <property type="entry name" value="SEC-INDEPENDENT PROTEIN TRANSLOCASE PROTEIN TATA, CHLOROPLASTIC"/>
    <property type="match status" value="1"/>
</dbReference>
<keyword evidence="12" id="KW-1185">Reference proteome</keyword>
<evidence type="ECO:0000313" key="11">
    <source>
        <dbReference type="EMBL" id="SDH37248.1"/>
    </source>
</evidence>
<keyword evidence="2 9" id="KW-0813">Transport</keyword>